<organism evidence="1 2">
    <name type="scientific">Camelina sativa</name>
    <name type="common">False flax</name>
    <name type="synonym">Myagrum sativum</name>
    <dbReference type="NCBI Taxonomy" id="90675"/>
    <lineage>
        <taxon>Eukaryota</taxon>
        <taxon>Viridiplantae</taxon>
        <taxon>Streptophyta</taxon>
        <taxon>Embryophyta</taxon>
        <taxon>Tracheophyta</taxon>
        <taxon>Spermatophyta</taxon>
        <taxon>Magnoliopsida</taxon>
        <taxon>eudicotyledons</taxon>
        <taxon>Gunneridae</taxon>
        <taxon>Pentapetalae</taxon>
        <taxon>rosids</taxon>
        <taxon>malvids</taxon>
        <taxon>Brassicales</taxon>
        <taxon>Brassicaceae</taxon>
        <taxon>Camelineae</taxon>
        <taxon>Camelina</taxon>
    </lineage>
</organism>
<reference evidence="2" key="2">
    <citation type="submission" date="2025-08" db="UniProtKB">
        <authorList>
            <consortium name="RefSeq"/>
        </authorList>
    </citation>
    <scope>IDENTIFICATION</scope>
    <source>
        <tissue evidence="2">Leaf</tissue>
    </source>
</reference>
<keyword evidence="1" id="KW-1185">Reference proteome</keyword>
<reference evidence="1" key="1">
    <citation type="journal article" date="2014" name="Nat. Commun.">
        <title>The emerging biofuel crop Camelina sativa retains a highly undifferentiated hexaploid genome structure.</title>
        <authorList>
            <person name="Kagale S."/>
            <person name="Koh C."/>
            <person name="Nixon J."/>
            <person name="Bollina V."/>
            <person name="Clarke W.E."/>
            <person name="Tuteja R."/>
            <person name="Spillane C."/>
            <person name="Robinson S.J."/>
            <person name="Links M.G."/>
            <person name="Clarke C."/>
            <person name="Higgins E.E."/>
            <person name="Huebert T."/>
            <person name="Sharpe A.G."/>
            <person name="Parkin I.A."/>
        </authorList>
    </citation>
    <scope>NUCLEOTIDE SEQUENCE [LARGE SCALE GENOMIC DNA]</scope>
    <source>
        <strain evidence="1">cv. DH55</strain>
    </source>
</reference>
<name>A0ABM1QD35_CAMSA</name>
<dbReference type="RefSeq" id="XP_019084673.1">
    <property type="nucleotide sequence ID" value="XM_019229128.1"/>
</dbReference>
<sequence length="175" mass="20078">MKQHGYTGKLPTVADLTSLIDSKFLSKINGLPRSEDAATLFRDHYNCEFIVHRRPKLTLVQENEEFEKFIERRLAIGQVAMCFSYVSGYSGFCSVLNDRRRKNTAFSVFRLNEGDIQQMFYEKLDEHCAVITGHGVMIKGCESIEYFEIQETQGPCFADNDSLDWNATRASLQKL</sequence>
<accession>A0ABM1QD35</accession>
<protein>
    <submittedName>
        <fullName evidence="2">Uncharacterized protein LOC104709840</fullName>
    </submittedName>
</protein>
<gene>
    <name evidence="2" type="primary">LOC104709840</name>
</gene>
<dbReference type="Proteomes" id="UP000694864">
    <property type="component" value="Chromosome 8"/>
</dbReference>
<dbReference type="GeneID" id="104709840"/>
<evidence type="ECO:0000313" key="1">
    <source>
        <dbReference type="Proteomes" id="UP000694864"/>
    </source>
</evidence>
<evidence type="ECO:0000313" key="2">
    <source>
        <dbReference type="RefSeq" id="XP_019084673.1"/>
    </source>
</evidence>
<proteinExistence type="predicted"/>